<organism evidence="1">
    <name type="scientific">Hexamita inflata</name>
    <dbReference type="NCBI Taxonomy" id="28002"/>
    <lineage>
        <taxon>Eukaryota</taxon>
        <taxon>Metamonada</taxon>
        <taxon>Diplomonadida</taxon>
        <taxon>Hexamitidae</taxon>
        <taxon>Hexamitinae</taxon>
        <taxon>Hexamita</taxon>
    </lineage>
</organism>
<evidence type="ECO:0000313" key="2">
    <source>
        <dbReference type="EMBL" id="CAL6016329.1"/>
    </source>
</evidence>
<evidence type="ECO:0000313" key="3">
    <source>
        <dbReference type="Proteomes" id="UP001642409"/>
    </source>
</evidence>
<dbReference type="EMBL" id="CATOUU010000909">
    <property type="protein sequence ID" value="CAI9958696.1"/>
    <property type="molecule type" value="Genomic_DNA"/>
</dbReference>
<name>A0AA86QG63_9EUKA</name>
<keyword evidence="3" id="KW-1185">Reference proteome</keyword>
<dbReference type="EMBL" id="CAXDID020000076">
    <property type="protein sequence ID" value="CAL6016329.1"/>
    <property type="molecule type" value="Genomic_DNA"/>
</dbReference>
<gene>
    <name evidence="2" type="ORF">HINF_LOCUS25453</name>
    <name evidence="1" type="ORF">HINF_LOCUS46341</name>
</gene>
<dbReference type="AlphaFoldDB" id="A0AA86QG63"/>
<reference evidence="1" key="1">
    <citation type="submission" date="2023-06" db="EMBL/GenBank/DDBJ databases">
        <authorList>
            <person name="Kurt Z."/>
        </authorList>
    </citation>
    <scope>NUCLEOTIDE SEQUENCE</scope>
</reference>
<accession>A0AA86QG63</accession>
<reference evidence="2 3" key="2">
    <citation type="submission" date="2024-07" db="EMBL/GenBank/DDBJ databases">
        <authorList>
            <person name="Akdeniz Z."/>
        </authorList>
    </citation>
    <scope>NUCLEOTIDE SEQUENCE [LARGE SCALE GENOMIC DNA]</scope>
</reference>
<proteinExistence type="predicted"/>
<evidence type="ECO:0000313" key="1">
    <source>
        <dbReference type="EMBL" id="CAI9958696.1"/>
    </source>
</evidence>
<dbReference type="Proteomes" id="UP001642409">
    <property type="component" value="Unassembled WGS sequence"/>
</dbReference>
<sequence length="157" mass="18094">MNQINTDKSNQMAVQFIEIASTLLSKDITAGHGADYITAEILMLNDTHYKLFWADLSFKLNINIQSLQTFFYSVVTQKYLITKTPVNSQVYYSSINKSIHFEQALDQILNTKPNEKNKQYILKQLIKKEGKKKVIQNICAITGNSYCGKELENYLRK</sequence>
<comment type="caution">
    <text evidence="1">The sequence shown here is derived from an EMBL/GenBank/DDBJ whole genome shotgun (WGS) entry which is preliminary data.</text>
</comment>
<protein>
    <submittedName>
        <fullName evidence="2">Hypothetical_protein</fullName>
    </submittedName>
</protein>